<accession>A0A0F9H3R6</accession>
<gene>
    <name evidence="1" type="ORF">LCGC14_1751150</name>
</gene>
<comment type="caution">
    <text evidence="1">The sequence shown here is derived from an EMBL/GenBank/DDBJ whole genome shotgun (WGS) entry which is preliminary data.</text>
</comment>
<evidence type="ECO:0000313" key="1">
    <source>
        <dbReference type="EMBL" id="KKM05734.1"/>
    </source>
</evidence>
<reference evidence="1" key="1">
    <citation type="journal article" date="2015" name="Nature">
        <title>Complex archaea that bridge the gap between prokaryotes and eukaryotes.</title>
        <authorList>
            <person name="Spang A."/>
            <person name="Saw J.H."/>
            <person name="Jorgensen S.L."/>
            <person name="Zaremba-Niedzwiedzka K."/>
            <person name="Martijn J."/>
            <person name="Lind A.E."/>
            <person name="van Eijk R."/>
            <person name="Schleper C."/>
            <person name="Guy L."/>
            <person name="Ettema T.J."/>
        </authorList>
    </citation>
    <scope>NUCLEOTIDE SEQUENCE</scope>
</reference>
<proteinExistence type="predicted"/>
<dbReference type="EMBL" id="LAZR01016154">
    <property type="protein sequence ID" value="KKM05734.1"/>
    <property type="molecule type" value="Genomic_DNA"/>
</dbReference>
<feature type="non-terminal residue" evidence="1">
    <location>
        <position position="1"/>
    </location>
</feature>
<name>A0A0F9H3R6_9ZZZZ</name>
<dbReference type="AlphaFoldDB" id="A0A0F9H3R6"/>
<organism evidence="1">
    <name type="scientific">marine sediment metagenome</name>
    <dbReference type="NCBI Taxonomy" id="412755"/>
    <lineage>
        <taxon>unclassified sequences</taxon>
        <taxon>metagenomes</taxon>
        <taxon>ecological metagenomes</taxon>
    </lineage>
</organism>
<protein>
    <submittedName>
        <fullName evidence="1">Uncharacterized protein</fullName>
    </submittedName>
</protein>
<sequence>LDGEIEFLVMPSTDSDLVRSNPNAGEHPIRAMRRKADGYVEIDYDDVPVP</sequence>